<proteinExistence type="predicted"/>
<evidence type="ECO:0000313" key="2">
    <source>
        <dbReference type="EMBL" id="KKN23564.1"/>
    </source>
</evidence>
<name>A0A0F9P0D1_9ZZZZ</name>
<sequence length="113" mass="13329">MEKILKIIHIKELSSTGTIYCKTENDRPIYYNDGGVVKFINQINKQLKRARKIEKKYKRLKKKYENTENLRCLIDSAIEDTPTRNPVWFKKCSCGYYALIGDLCPHCNKKVRL</sequence>
<feature type="coiled-coil region" evidence="1">
    <location>
        <begin position="40"/>
        <end position="70"/>
    </location>
</feature>
<comment type="caution">
    <text evidence="2">The sequence shown here is derived from an EMBL/GenBank/DDBJ whole genome shotgun (WGS) entry which is preliminary data.</text>
</comment>
<keyword evidence="1" id="KW-0175">Coiled coil</keyword>
<gene>
    <name evidence="2" type="ORF">LCGC14_0903790</name>
</gene>
<evidence type="ECO:0000256" key="1">
    <source>
        <dbReference type="SAM" id="Coils"/>
    </source>
</evidence>
<dbReference type="EMBL" id="LAZR01002959">
    <property type="protein sequence ID" value="KKN23564.1"/>
    <property type="molecule type" value="Genomic_DNA"/>
</dbReference>
<protein>
    <submittedName>
        <fullName evidence="2">Uncharacterized protein</fullName>
    </submittedName>
</protein>
<reference evidence="2" key="1">
    <citation type="journal article" date="2015" name="Nature">
        <title>Complex archaea that bridge the gap between prokaryotes and eukaryotes.</title>
        <authorList>
            <person name="Spang A."/>
            <person name="Saw J.H."/>
            <person name="Jorgensen S.L."/>
            <person name="Zaremba-Niedzwiedzka K."/>
            <person name="Martijn J."/>
            <person name="Lind A.E."/>
            <person name="van Eijk R."/>
            <person name="Schleper C."/>
            <person name="Guy L."/>
            <person name="Ettema T.J."/>
        </authorList>
    </citation>
    <scope>NUCLEOTIDE SEQUENCE</scope>
</reference>
<accession>A0A0F9P0D1</accession>
<organism evidence="2">
    <name type="scientific">marine sediment metagenome</name>
    <dbReference type="NCBI Taxonomy" id="412755"/>
    <lineage>
        <taxon>unclassified sequences</taxon>
        <taxon>metagenomes</taxon>
        <taxon>ecological metagenomes</taxon>
    </lineage>
</organism>
<dbReference type="AlphaFoldDB" id="A0A0F9P0D1"/>